<organism evidence="1 2">
    <name type="scientific">Dysgonomonas mossii DSM 22836</name>
    <dbReference type="NCBI Taxonomy" id="742767"/>
    <lineage>
        <taxon>Bacteria</taxon>
        <taxon>Pseudomonadati</taxon>
        <taxon>Bacteroidota</taxon>
        <taxon>Bacteroidia</taxon>
        <taxon>Bacteroidales</taxon>
        <taxon>Dysgonomonadaceae</taxon>
        <taxon>Dysgonomonas</taxon>
    </lineage>
</organism>
<dbReference type="EMBL" id="ADLW01000014">
    <property type="protein sequence ID" value="EGK05485.1"/>
    <property type="molecule type" value="Genomic_DNA"/>
</dbReference>
<proteinExistence type="predicted"/>
<protein>
    <submittedName>
        <fullName evidence="1">Uncharacterized protein</fullName>
    </submittedName>
</protein>
<dbReference type="GeneID" id="78083312"/>
<dbReference type="OrthoDB" id="1451126at2"/>
<dbReference type="Proteomes" id="UP000006420">
    <property type="component" value="Unassembled WGS sequence"/>
</dbReference>
<name>F8X3B8_9BACT</name>
<dbReference type="STRING" id="742767.HMPREF9456_02686"/>
<evidence type="ECO:0000313" key="2">
    <source>
        <dbReference type="Proteomes" id="UP000006420"/>
    </source>
</evidence>
<dbReference type="HOGENOM" id="CLU_843822_0_0_10"/>
<gene>
    <name evidence="1" type="ORF">HMPREF9456_02686</name>
</gene>
<accession>F8X3B8</accession>
<keyword evidence="2" id="KW-1185">Reference proteome</keyword>
<reference evidence="1 2" key="1">
    <citation type="submission" date="2011-04" db="EMBL/GenBank/DDBJ databases">
        <title>The Genome Sequence of Dysgonomonas mossii DSM 22836.</title>
        <authorList>
            <consortium name="The Broad Institute Genome Sequencing Platform"/>
            <person name="Earl A."/>
            <person name="Ward D."/>
            <person name="Feldgarden M."/>
            <person name="Gevers D."/>
            <person name="Pudlo N."/>
            <person name="Martens E."/>
            <person name="Allen-Vercoe E."/>
            <person name="Young S.K."/>
            <person name="Zeng Q."/>
            <person name="Gargeya S."/>
            <person name="Fitzgerald M."/>
            <person name="Haas B."/>
            <person name="Abouelleil A."/>
            <person name="Alvarado L."/>
            <person name="Arachchi H.M."/>
            <person name="Berlin A."/>
            <person name="Brown A."/>
            <person name="Chapman S.B."/>
            <person name="Chen Z."/>
            <person name="Dunbar C."/>
            <person name="Freedman E."/>
            <person name="Gearin G."/>
            <person name="Gellesch M."/>
            <person name="Goldberg J."/>
            <person name="Griggs A."/>
            <person name="Gujja S."/>
            <person name="Heiman D."/>
            <person name="Howarth C."/>
            <person name="Larson L."/>
            <person name="Lui A."/>
            <person name="MacDonald P.J.P."/>
            <person name="Mehta T."/>
            <person name="Montmayeur A."/>
            <person name="Murphy C."/>
            <person name="Neiman D."/>
            <person name="Pearson M."/>
            <person name="Priest M."/>
            <person name="Roberts A."/>
            <person name="Saif S."/>
            <person name="Shea T."/>
            <person name="Shenoy N."/>
            <person name="Sisk P."/>
            <person name="Stolte C."/>
            <person name="Sykes S."/>
            <person name="Yandava C."/>
            <person name="Wortman J."/>
            <person name="Nusbaum C."/>
            <person name="Birren B."/>
        </authorList>
    </citation>
    <scope>NUCLEOTIDE SEQUENCE [LARGE SCALE GENOMIC DNA]</scope>
    <source>
        <strain evidence="1 2">DSM 22836</strain>
    </source>
</reference>
<evidence type="ECO:0000313" key="1">
    <source>
        <dbReference type="EMBL" id="EGK05485.1"/>
    </source>
</evidence>
<dbReference type="RefSeq" id="WP_006844051.1">
    <property type="nucleotide sequence ID" value="NZ_AQWJ01000004.1"/>
</dbReference>
<dbReference type="eggNOG" id="ENOG502Z8IQ">
    <property type="taxonomic scope" value="Bacteria"/>
</dbReference>
<sequence length="326" mass="38734">MNNQEKYIKLYKQKREDCFQKLGYCNPPIDWDEFQTWNNNIYLKYLSAENWDNEAIKTRTYIDLLDDDKEFGFFIAFQNRDFETLNNVLYQTSRRRLLITGMTASGTDHAIALMDILSAFACNDFDLVKYFFPQELPLSKGLYYTEVSANLLKVLYYKDDYLCEESVQKAQKFLSKKITIWEELTVKYFLSLINKNVVQSNTCLQGLCSAYQKIGDFSKLEKCFAKELHGLYRFAKIVDEEFYKRIELPAHDCFFKEFEAWQKEHNYPKGQLFYIYPKELDYMNRIFKAEIPTVTLTEVKVGNQKQIYKDVDKFALDLAENVKNVR</sequence>
<comment type="caution">
    <text evidence="1">The sequence shown here is derived from an EMBL/GenBank/DDBJ whole genome shotgun (WGS) entry which is preliminary data.</text>
</comment>
<dbReference type="AlphaFoldDB" id="F8X3B8"/>